<feature type="transmembrane region" description="Helical" evidence="1">
    <location>
        <begin position="82"/>
        <end position="114"/>
    </location>
</feature>
<reference evidence="2 3" key="1">
    <citation type="submission" date="2018-03" db="EMBL/GenBank/DDBJ databases">
        <title>Phenotypic and genomic properties of Cyclonatronum proteinivorum gen. nov., sp. nov., a haloalkaliphilic bacteroidete from soda lakes possessing Na+-translocating rhodopsin.</title>
        <authorList>
            <person name="Toshchakov S.V."/>
            <person name="Korzhenkov A."/>
            <person name="Samarov N.I."/>
            <person name="Kublanov I.V."/>
            <person name="Muntyan M.S."/>
            <person name="Sorokin D.Y."/>
        </authorList>
    </citation>
    <scope>NUCLEOTIDE SEQUENCE [LARGE SCALE GENOMIC DNA]</scope>
    <source>
        <strain evidence="2 3">Omega</strain>
    </source>
</reference>
<feature type="transmembrane region" description="Helical" evidence="1">
    <location>
        <begin position="58"/>
        <end position="75"/>
    </location>
</feature>
<accession>A0A345UNF7</accession>
<proteinExistence type="predicted"/>
<name>A0A345UNF7_9BACT</name>
<sequence length="150" mass="16833">MQQFYTQFSEAQPGKKFTNGLVALFTGALSMIFPDLLHIIIAAWLISNAIMQFLQRPGFFVGFVSFVAGVFVYQFENFIPYAFAFVLIVMAFGAILSGGISFFGIITFVFALLITGTPALANIMIGAFLVFYGSTSLYTWWQFRKLRKQL</sequence>
<dbReference type="EMBL" id="CP027806">
    <property type="protein sequence ID" value="AXJ02009.1"/>
    <property type="molecule type" value="Genomic_DNA"/>
</dbReference>
<evidence type="ECO:0000256" key="1">
    <source>
        <dbReference type="SAM" id="Phobius"/>
    </source>
</evidence>
<dbReference type="RefSeq" id="WP_114985144.1">
    <property type="nucleotide sequence ID" value="NZ_CP027806.1"/>
</dbReference>
<gene>
    <name evidence="2" type="ORF">CYPRO_2770</name>
</gene>
<evidence type="ECO:0000313" key="3">
    <source>
        <dbReference type="Proteomes" id="UP000254808"/>
    </source>
</evidence>
<keyword evidence="1" id="KW-0472">Membrane</keyword>
<keyword evidence="1" id="KW-0812">Transmembrane</keyword>
<feature type="transmembrane region" description="Helical" evidence="1">
    <location>
        <begin position="21"/>
        <end position="46"/>
    </location>
</feature>
<evidence type="ECO:0000313" key="2">
    <source>
        <dbReference type="EMBL" id="AXJ02009.1"/>
    </source>
</evidence>
<dbReference type="Proteomes" id="UP000254808">
    <property type="component" value="Chromosome"/>
</dbReference>
<dbReference type="KEGG" id="cprv:CYPRO_2770"/>
<keyword evidence="1" id="KW-1133">Transmembrane helix</keyword>
<feature type="transmembrane region" description="Helical" evidence="1">
    <location>
        <begin position="120"/>
        <end position="141"/>
    </location>
</feature>
<keyword evidence="3" id="KW-1185">Reference proteome</keyword>
<dbReference type="AlphaFoldDB" id="A0A345UNF7"/>
<protein>
    <submittedName>
        <fullName evidence="2">Uncharacterized protein</fullName>
    </submittedName>
</protein>
<organism evidence="2 3">
    <name type="scientific">Cyclonatronum proteinivorum</name>
    <dbReference type="NCBI Taxonomy" id="1457365"/>
    <lineage>
        <taxon>Bacteria</taxon>
        <taxon>Pseudomonadati</taxon>
        <taxon>Balneolota</taxon>
        <taxon>Balneolia</taxon>
        <taxon>Balneolales</taxon>
        <taxon>Cyclonatronaceae</taxon>
        <taxon>Cyclonatronum</taxon>
    </lineage>
</organism>